<evidence type="ECO:0008006" key="2">
    <source>
        <dbReference type="Google" id="ProtNLM"/>
    </source>
</evidence>
<dbReference type="AlphaFoldDB" id="X0XHN2"/>
<sequence length="245" mass="27994">TIYFKEWDDPRVIDKHTGHAIPNPTQKDMKEKAATGAMHFKIHSGRTSYGLPRIIGNLFSIWGSRASDVINFQTFKNNNIPSMVVTVSNGMLTQDTIDRMEEYVNAHIKRSDNYSKFLILEAETQDEEAQNAGTMKIDIKPMTSQQHTDQLFQIYDNNNSEKIRRSFRLPQIFVGKTENINRAATESSRRLAEEQVFGPEREEMDRQINKLLTHFGIKYHTIKSNSPNVTDDAALTKIISGAEKS</sequence>
<dbReference type="EMBL" id="BARS01047082">
    <property type="protein sequence ID" value="GAG36158.1"/>
    <property type="molecule type" value="Genomic_DNA"/>
</dbReference>
<proteinExistence type="predicted"/>
<evidence type="ECO:0000313" key="1">
    <source>
        <dbReference type="EMBL" id="GAG36158.1"/>
    </source>
</evidence>
<feature type="non-terminal residue" evidence="1">
    <location>
        <position position="1"/>
    </location>
</feature>
<organism evidence="1">
    <name type="scientific">marine sediment metagenome</name>
    <dbReference type="NCBI Taxonomy" id="412755"/>
    <lineage>
        <taxon>unclassified sequences</taxon>
        <taxon>metagenomes</taxon>
        <taxon>ecological metagenomes</taxon>
    </lineage>
</organism>
<protein>
    <recommendedName>
        <fullName evidence="2">Phage portal protein</fullName>
    </recommendedName>
</protein>
<accession>X0XHN2</accession>
<feature type="non-terminal residue" evidence="1">
    <location>
        <position position="245"/>
    </location>
</feature>
<gene>
    <name evidence="1" type="ORF">S01H1_70771</name>
</gene>
<reference evidence="1" key="1">
    <citation type="journal article" date="2014" name="Front. Microbiol.">
        <title>High frequency of phylogenetically diverse reductive dehalogenase-homologous genes in deep subseafloor sedimentary metagenomes.</title>
        <authorList>
            <person name="Kawai M."/>
            <person name="Futagami T."/>
            <person name="Toyoda A."/>
            <person name="Takaki Y."/>
            <person name="Nishi S."/>
            <person name="Hori S."/>
            <person name="Arai W."/>
            <person name="Tsubouchi T."/>
            <person name="Morono Y."/>
            <person name="Uchiyama I."/>
            <person name="Ito T."/>
            <person name="Fujiyama A."/>
            <person name="Inagaki F."/>
            <person name="Takami H."/>
        </authorList>
    </citation>
    <scope>NUCLEOTIDE SEQUENCE</scope>
    <source>
        <strain evidence="1">Expedition CK06-06</strain>
    </source>
</reference>
<comment type="caution">
    <text evidence="1">The sequence shown here is derived from an EMBL/GenBank/DDBJ whole genome shotgun (WGS) entry which is preliminary data.</text>
</comment>
<name>X0XHN2_9ZZZZ</name>